<protein>
    <submittedName>
        <fullName evidence="2">Glr2241 protein</fullName>
    </submittedName>
</protein>
<dbReference type="Gene3D" id="3.40.50.1820">
    <property type="entry name" value="alpha/beta hydrolase"/>
    <property type="match status" value="1"/>
</dbReference>
<organism evidence="2 3">
    <name type="scientific">Gloeobacter violaceus (strain ATCC 29082 / PCC 7421)</name>
    <dbReference type="NCBI Taxonomy" id="251221"/>
    <lineage>
        <taxon>Bacteria</taxon>
        <taxon>Bacillati</taxon>
        <taxon>Cyanobacteriota</taxon>
        <taxon>Cyanophyceae</taxon>
        <taxon>Gloeobacterales</taxon>
        <taxon>Gloeobacteraceae</taxon>
        <taxon>Gloeobacter</taxon>
    </lineage>
</organism>
<dbReference type="OrthoDB" id="571089at2"/>
<sequence>MLSERPLLVYLPGLDGTGKLFFQQEFKLAAYCDVTALSIPVDDRGEWPDLIARVDELIAAHPGRRIILCGESFGGCLAMIAAIERPEAFDRLVLVNPATSWRRQIWLNQGARWLALLPAVSLQVAAVVFLPFLSATNRLTPEDRRTLLATVRLVSRDTILHRLELMQRCDCDGQLHRLSMPTLLLGGRMDRLLPSVQEVQWLAERLPDARVEILPYSGHAALIEEELDLGAYLLKYGFVQEPYGREAHP</sequence>
<dbReference type="eggNOG" id="COG2267">
    <property type="taxonomic scope" value="Bacteria"/>
</dbReference>
<evidence type="ECO:0000259" key="1">
    <source>
        <dbReference type="Pfam" id="PF12146"/>
    </source>
</evidence>
<gene>
    <name evidence="2" type="ordered locus">glr2241</name>
</gene>
<accession>Q7NIE2</accession>
<name>Q7NIE2_GLOVI</name>
<dbReference type="STRING" id="251221.gene:10759736"/>
<dbReference type="PhylomeDB" id="Q7NIE2"/>
<dbReference type="AlphaFoldDB" id="Q7NIE2"/>
<feature type="domain" description="Serine aminopeptidase S33" evidence="1">
    <location>
        <begin position="49"/>
        <end position="225"/>
    </location>
</feature>
<dbReference type="HOGENOM" id="CLU_1037342_0_0_3"/>
<dbReference type="SUPFAM" id="SSF53474">
    <property type="entry name" value="alpha/beta-Hydrolases"/>
    <property type="match status" value="1"/>
</dbReference>
<dbReference type="PANTHER" id="PTHR22753">
    <property type="entry name" value="TRANSMEMBRANE PROTEIN 68"/>
    <property type="match status" value="1"/>
</dbReference>
<dbReference type="InParanoid" id="Q7NIE2"/>
<reference evidence="2 3" key="1">
    <citation type="journal article" date="2003" name="DNA Res.">
        <title>Complete genome structure of Gloeobacter violaceus PCC 7421, a cyanobacterium that lacks thylakoids.</title>
        <authorList>
            <person name="Nakamura Y."/>
            <person name="Kaneko T."/>
            <person name="Sato S."/>
            <person name="Mimuro M."/>
            <person name="Miyashita H."/>
            <person name="Tsuchiya T."/>
            <person name="Sasamoto S."/>
            <person name="Watanabe A."/>
            <person name="Kawashima K."/>
            <person name="Kishida Y."/>
            <person name="Kiyokawa C."/>
            <person name="Kohara M."/>
            <person name="Matsumoto M."/>
            <person name="Matsuno A."/>
            <person name="Nakazaki N."/>
            <person name="Shimpo S."/>
            <person name="Takeuchi C."/>
            <person name="Yamada M."/>
            <person name="Tabata S."/>
        </authorList>
    </citation>
    <scope>NUCLEOTIDE SEQUENCE [LARGE SCALE GENOMIC DNA]</scope>
    <source>
        <strain evidence="3">ATCC 29082 / PCC 7421</strain>
    </source>
</reference>
<reference evidence="2 3" key="2">
    <citation type="journal article" date="2003" name="DNA Res.">
        <title>Complete genome structure of Gloeobacter violaceus PCC 7421, a cyanobacterium that lacks thylakoids (supplement).</title>
        <authorList>
            <person name="Nakamura Y."/>
            <person name="Kaneko T."/>
            <person name="Sato S."/>
            <person name="Mimuro M."/>
            <person name="Miyashita H."/>
            <person name="Tsuchiya T."/>
            <person name="Sasamoto S."/>
            <person name="Watanabe A."/>
            <person name="Kawashima K."/>
            <person name="Kishida Y."/>
            <person name="Kiyokawa C."/>
            <person name="Kohara M."/>
            <person name="Matsumoto M."/>
            <person name="Matsuno A."/>
            <person name="Nakazaki N."/>
            <person name="Shimpo S."/>
            <person name="Takeuchi C."/>
            <person name="Yamada M."/>
            <person name="Tabata S."/>
        </authorList>
    </citation>
    <scope>NUCLEOTIDE SEQUENCE [LARGE SCALE GENOMIC DNA]</scope>
    <source>
        <strain evidence="3">ATCC 29082 / PCC 7421</strain>
    </source>
</reference>
<evidence type="ECO:0000313" key="2">
    <source>
        <dbReference type="EMBL" id="BAC90182.1"/>
    </source>
</evidence>
<proteinExistence type="predicted"/>
<dbReference type="ESTHER" id="glovi-GLR2241">
    <property type="family name" value="6_AlphaBeta_hydrolase"/>
</dbReference>
<keyword evidence="3" id="KW-1185">Reference proteome</keyword>
<dbReference type="Proteomes" id="UP000000557">
    <property type="component" value="Chromosome"/>
</dbReference>
<dbReference type="InterPro" id="IPR029058">
    <property type="entry name" value="AB_hydrolase_fold"/>
</dbReference>
<dbReference type="EMBL" id="BA000045">
    <property type="protein sequence ID" value="BAC90182.1"/>
    <property type="molecule type" value="Genomic_DNA"/>
</dbReference>
<dbReference type="PANTHER" id="PTHR22753:SF48">
    <property type="entry name" value="PHOSPHOLIPID_GLYCEROL ACYLTRANSFERASE DOMAIN-CONTAINING PROTEIN"/>
    <property type="match status" value="1"/>
</dbReference>
<dbReference type="PRINTS" id="PR00111">
    <property type="entry name" value="ABHYDROLASE"/>
</dbReference>
<dbReference type="KEGG" id="gvi:glr2241"/>
<dbReference type="PATRIC" id="fig|251221.4.peg.2274"/>
<evidence type="ECO:0000313" key="3">
    <source>
        <dbReference type="Proteomes" id="UP000000557"/>
    </source>
</evidence>
<dbReference type="Pfam" id="PF12146">
    <property type="entry name" value="Hydrolase_4"/>
    <property type="match status" value="1"/>
</dbReference>
<dbReference type="EnsemblBacteria" id="BAC90182">
    <property type="protein sequence ID" value="BAC90182"/>
    <property type="gene ID" value="BAC90182"/>
</dbReference>
<dbReference type="RefSeq" id="WP_011142238.1">
    <property type="nucleotide sequence ID" value="NC_005125.1"/>
</dbReference>
<dbReference type="InterPro" id="IPR022742">
    <property type="entry name" value="Hydrolase_4"/>
</dbReference>
<dbReference type="InterPro" id="IPR000073">
    <property type="entry name" value="AB_hydrolase_1"/>
</dbReference>